<dbReference type="Gene3D" id="3.60.10.10">
    <property type="entry name" value="Endonuclease/exonuclease/phosphatase"/>
    <property type="match status" value="1"/>
</dbReference>
<dbReference type="KEGG" id="mphn:HGG64_03115"/>
<evidence type="ECO:0000256" key="2">
    <source>
        <dbReference type="SAM" id="Phobius"/>
    </source>
</evidence>
<feature type="region of interest" description="Disordered" evidence="1">
    <location>
        <begin position="39"/>
        <end position="118"/>
    </location>
</feature>
<keyword evidence="2" id="KW-1133">Transmembrane helix</keyword>
<dbReference type="InterPro" id="IPR036691">
    <property type="entry name" value="Endo/exonu/phosph_ase_sf"/>
</dbReference>
<accession>A0A858U7F9</accession>
<gene>
    <name evidence="3" type="ORF">HGG64_03115</name>
</gene>
<feature type="transmembrane region" description="Helical" evidence="2">
    <location>
        <begin position="7"/>
        <end position="28"/>
    </location>
</feature>
<reference evidence="3 4" key="1">
    <citation type="submission" date="2020-04" db="EMBL/GenBank/DDBJ databases">
        <title>Novel Mycoplasma species detected in Phocoena phocoena (harbor porpoise) from the USA.</title>
        <authorList>
            <person name="Volokhov D.V."/>
        </authorList>
    </citation>
    <scope>NUCLEOTIDE SEQUENCE [LARGE SCALE GENOMIC DNA]</scope>
    <source>
        <strain evidence="3 4">C264-NAS</strain>
    </source>
</reference>
<dbReference type="SUPFAM" id="SSF56219">
    <property type="entry name" value="DNase I-like"/>
    <property type="match status" value="1"/>
</dbReference>
<keyword evidence="4" id="KW-1185">Reference proteome</keyword>
<evidence type="ECO:0008006" key="5">
    <source>
        <dbReference type="Google" id="ProtNLM"/>
    </source>
</evidence>
<proteinExistence type="predicted"/>
<dbReference type="RefSeq" id="WP_169580489.1">
    <property type="nucleotide sequence ID" value="NZ_CP051480.1"/>
</dbReference>
<dbReference type="EMBL" id="CP051480">
    <property type="protein sequence ID" value="QJG66666.1"/>
    <property type="molecule type" value="Genomic_DNA"/>
</dbReference>
<keyword evidence="2" id="KW-0472">Membrane</keyword>
<feature type="compositionally biased region" description="Low complexity" evidence="1">
    <location>
        <begin position="66"/>
        <end position="97"/>
    </location>
</feature>
<evidence type="ECO:0000313" key="3">
    <source>
        <dbReference type="EMBL" id="QJG66666.1"/>
    </source>
</evidence>
<dbReference type="AlphaFoldDB" id="A0A858U7F9"/>
<evidence type="ECO:0000313" key="4">
    <source>
        <dbReference type="Proteomes" id="UP000501728"/>
    </source>
</evidence>
<evidence type="ECO:0000256" key="1">
    <source>
        <dbReference type="SAM" id="MobiDB-lite"/>
    </source>
</evidence>
<feature type="compositionally biased region" description="Low complexity" evidence="1">
    <location>
        <begin position="43"/>
        <end position="57"/>
    </location>
</feature>
<protein>
    <recommendedName>
        <fullName evidence="5">Membrane nuclease MnuA</fullName>
    </recommendedName>
</protein>
<name>A0A858U7F9_9MOLU</name>
<sequence length="497" mass="55791">MGKIGKLFTTILVLGAIAGIGVGGYYGYQYLKNRKSNDTVAKQNGSGQGNQSNNQNGKIDEKDPKNSGNKNSQNSGSSSENNTNNNPNADDNGNENTDNGPSSKDDSGNTQKPKKPALEITDAIERMFYKPKNLIRVGHWNILNYGGGESSDKNGPKVRAISELIYKSKLDVVGLTEINYKKGETVKNIVDALNKISSDRDYKFLVQSDKDANPKSSNATREQIAIIYNSKKIREKNFSTGKSIESYGTTQTFKNTSYKRPLFAAYFETIEGNKPFVSIFAHLDSPAYKEENGEKADKTYLGQGAQEVAEALEIPNAFKYYEQLSNNASIIFGGDTNIATENNHLFSSQDFTSNNIQNYYGQMSIHKNKEAIDDQVYEFYETSLNGLPRKSKNKPAKPERPGYANAYDKLLFKENNGLNIINEYEKTNYKDERYRQVSFKADIVNGFKNGIWNRDIILNLKPNLQLNKQGKKTSDFAFIRSKISDHTLVYIDFEIRK</sequence>
<dbReference type="Proteomes" id="UP000501728">
    <property type="component" value="Chromosome"/>
</dbReference>
<keyword evidence="2" id="KW-0812">Transmembrane</keyword>
<organism evidence="3 4">
    <name type="scientific">Mycoplasma phocoeninasale</name>
    <dbReference type="NCBI Taxonomy" id="2726117"/>
    <lineage>
        <taxon>Bacteria</taxon>
        <taxon>Bacillati</taxon>
        <taxon>Mycoplasmatota</taxon>
        <taxon>Mollicutes</taxon>
        <taxon>Mycoplasmataceae</taxon>
        <taxon>Mycoplasma</taxon>
    </lineage>
</organism>
<dbReference type="NCBIfam" id="NF045851">
    <property type="entry name" value="mem_nucl_MnuA"/>
    <property type="match status" value="1"/>
</dbReference>